<feature type="region of interest" description="Disordered" evidence="1">
    <location>
        <begin position="63"/>
        <end position="102"/>
    </location>
</feature>
<dbReference type="AlphaFoldDB" id="A0A2T0SP86"/>
<dbReference type="OrthoDB" id="3682027at2"/>
<evidence type="ECO:0000313" key="4">
    <source>
        <dbReference type="Proteomes" id="UP000239494"/>
    </source>
</evidence>
<dbReference type="EMBL" id="PVTF01000014">
    <property type="protein sequence ID" value="PRY35231.1"/>
    <property type="molecule type" value="Genomic_DNA"/>
</dbReference>
<proteinExistence type="predicted"/>
<dbReference type="RefSeq" id="WP_106193704.1">
    <property type="nucleotide sequence ID" value="NZ_PVTF01000014.1"/>
</dbReference>
<gene>
    <name evidence="3" type="ORF">CLV43_114149</name>
</gene>
<feature type="chain" id="PRO_5015698645" description="Secreted protein" evidence="2">
    <location>
        <begin position="30"/>
        <end position="219"/>
    </location>
</feature>
<organism evidence="3 4">
    <name type="scientific">Umezawaea tangerina</name>
    <dbReference type="NCBI Taxonomy" id="84725"/>
    <lineage>
        <taxon>Bacteria</taxon>
        <taxon>Bacillati</taxon>
        <taxon>Actinomycetota</taxon>
        <taxon>Actinomycetes</taxon>
        <taxon>Pseudonocardiales</taxon>
        <taxon>Pseudonocardiaceae</taxon>
        <taxon>Umezawaea</taxon>
    </lineage>
</organism>
<keyword evidence="2" id="KW-0732">Signal</keyword>
<sequence length="219" mass="21811">MNSTTARRAGLVAVGLVTGLLASTAPASAASPAGTASVGFVDFTKAGRQVSLPTQAPCAVDGATSGSAPAVNDQPGLRFGGGTSSCTTKAVDGDRTETTSEATGQSFELSALMSQGGPRLKIGSWKAVCVGKETGTDAGWQLGGISGFSGLPSQIPSNYVHQVKSSKGVVLANVTFSEVVLPEPNDGGIGINAVHFRFTPESDVTGEIVLGAAACSPTP</sequence>
<keyword evidence="4" id="KW-1185">Reference proteome</keyword>
<accession>A0A2T0SP86</accession>
<evidence type="ECO:0000256" key="1">
    <source>
        <dbReference type="SAM" id="MobiDB-lite"/>
    </source>
</evidence>
<evidence type="ECO:0000313" key="3">
    <source>
        <dbReference type="EMBL" id="PRY35231.1"/>
    </source>
</evidence>
<protein>
    <recommendedName>
        <fullName evidence="5">Secreted protein</fullName>
    </recommendedName>
</protein>
<name>A0A2T0SP86_9PSEU</name>
<evidence type="ECO:0008006" key="5">
    <source>
        <dbReference type="Google" id="ProtNLM"/>
    </source>
</evidence>
<dbReference type="Proteomes" id="UP000239494">
    <property type="component" value="Unassembled WGS sequence"/>
</dbReference>
<comment type="caution">
    <text evidence="3">The sequence shown here is derived from an EMBL/GenBank/DDBJ whole genome shotgun (WGS) entry which is preliminary data.</text>
</comment>
<evidence type="ECO:0000256" key="2">
    <source>
        <dbReference type="SAM" id="SignalP"/>
    </source>
</evidence>
<reference evidence="3 4" key="1">
    <citation type="submission" date="2018-03" db="EMBL/GenBank/DDBJ databases">
        <title>Genomic Encyclopedia of Archaeal and Bacterial Type Strains, Phase II (KMG-II): from individual species to whole genera.</title>
        <authorList>
            <person name="Goeker M."/>
        </authorList>
    </citation>
    <scope>NUCLEOTIDE SEQUENCE [LARGE SCALE GENOMIC DNA]</scope>
    <source>
        <strain evidence="3 4">DSM 44720</strain>
    </source>
</reference>
<feature type="signal peptide" evidence="2">
    <location>
        <begin position="1"/>
        <end position="29"/>
    </location>
</feature>